<reference evidence="11" key="1">
    <citation type="submission" date="2020-10" db="EMBL/GenBank/DDBJ databases">
        <title>Chromosome-scale genome assembly of the Allis shad, Alosa alosa.</title>
        <authorList>
            <person name="Margot Z."/>
            <person name="Christophe K."/>
            <person name="Cabau C."/>
            <person name="Louis A."/>
            <person name="Berthelot C."/>
            <person name="Parey E."/>
            <person name="Roest Crollius H."/>
            <person name="Montfort J."/>
            <person name="Robinson-Rechavi M."/>
            <person name="Bucao C."/>
            <person name="Bouchez O."/>
            <person name="Gislard M."/>
            <person name="Lluch J."/>
            <person name="Milhes M."/>
            <person name="Lampietro C."/>
            <person name="Lopez Roques C."/>
            <person name="Donnadieu C."/>
            <person name="Braasch I."/>
            <person name="Desvignes T."/>
            <person name="Postlethwait J."/>
            <person name="Bobe J."/>
            <person name="Guiguen Y."/>
        </authorList>
    </citation>
    <scope>NUCLEOTIDE SEQUENCE</scope>
    <source>
        <strain evidence="11">M-15738</strain>
        <tissue evidence="11">Blood</tissue>
    </source>
</reference>
<dbReference type="Gene3D" id="2.120.10.10">
    <property type="match status" value="1"/>
</dbReference>
<dbReference type="GO" id="GO:0016020">
    <property type="term" value="C:membrane"/>
    <property type="evidence" value="ECO:0007669"/>
    <property type="project" value="TreeGrafter"/>
</dbReference>
<name>A0AAV6HGN2_9TELE</name>
<feature type="domain" description="Sialidase" evidence="10">
    <location>
        <begin position="55"/>
        <end position="365"/>
    </location>
</feature>
<keyword evidence="12" id="KW-1185">Reference proteome</keyword>
<evidence type="ECO:0000313" key="11">
    <source>
        <dbReference type="EMBL" id="KAG5284662.1"/>
    </source>
</evidence>
<dbReference type="PANTHER" id="PTHR10628">
    <property type="entry name" value="SIALIDASE"/>
    <property type="match status" value="1"/>
</dbReference>
<dbReference type="FunFam" id="2.120.10.10:FF:000002">
    <property type="entry name" value="Neuraminidase 3"/>
    <property type="match status" value="1"/>
</dbReference>
<keyword evidence="5" id="KW-0378">Hydrolase</keyword>
<evidence type="ECO:0000256" key="1">
    <source>
        <dbReference type="ARBA" id="ARBA00000427"/>
    </source>
</evidence>
<organism evidence="11 12">
    <name type="scientific">Alosa alosa</name>
    <name type="common">allis shad</name>
    <dbReference type="NCBI Taxonomy" id="278164"/>
    <lineage>
        <taxon>Eukaryota</taxon>
        <taxon>Metazoa</taxon>
        <taxon>Chordata</taxon>
        <taxon>Craniata</taxon>
        <taxon>Vertebrata</taxon>
        <taxon>Euteleostomi</taxon>
        <taxon>Actinopterygii</taxon>
        <taxon>Neopterygii</taxon>
        <taxon>Teleostei</taxon>
        <taxon>Clupei</taxon>
        <taxon>Clupeiformes</taxon>
        <taxon>Clupeoidei</taxon>
        <taxon>Clupeidae</taxon>
        <taxon>Alosa</taxon>
    </lineage>
</organism>
<evidence type="ECO:0000256" key="3">
    <source>
        <dbReference type="ARBA" id="ARBA00012733"/>
    </source>
</evidence>
<dbReference type="GO" id="GO:0005737">
    <property type="term" value="C:cytoplasm"/>
    <property type="evidence" value="ECO:0007669"/>
    <property type="project" value="TreeGrafter"/>
</dbReference>
<dbReference type="PANTHER" id="PTHR10628:SF23">
    <property type="entry name" value="SIALIDASE-3"/>
    <property type="match status" value="1"/>
</dbReference>
<comment type="caution">
    <text evidence="11">The sequence shown here is derived from an EMBL/GenBank/DDBJ whole genome shotgun (WGS) entry which is preliminary data.</text>
</comment>
<evidence type="ECO:0000256" key="4">
    <source>
        <dbReference type="ARBA" id="ARBA00022737"/>
    </source>
</evidence>
<keyword evidence="4" id="KW-0677">Repeat</keyword>
<accession>A0AAV6HGN2</accession>
<gene>
    <name evidence="11" type="ORF">AALO_G00029120</name>
</gene>
<dbReference type="SUPFAM" id="SSF50939">
    <property type="entry name" value="Sialidases"/>
    <property type="match status" value="1"/>
</dbReference>
<dbReference type="InterPro" id="IPR036278">
    <property type="entry name" value="Sialidase_sf"/>
</dbReference>
<keyword evidence="7" id="KW-0443">Lipid metabolism</keyword>
<dbReference type="InterPro" id="IPR011040">
    <property type="entry name" value="Sialidase"/>
</dbReference>
<comment type="similarity">
    <text evidence="2">Belongs to the glycosyl hydrolase 33 family.</text>
</comment>
<dbReference type="Pfam" id="PF13088">
    <property type="entry name" value="BNR_2"/>
    <property type="match status" value="1"/>
</dbReference>
<evidence type="ECO:0000256" key="5">
    <source>
        <dbReference type="ARBA" id="ARBA00022801"/>
    </source>
</evidence>
<keyword evidence="6" id="KW-0442">Lipid degradation</keyword>
<evidence type="ECO:0000259" key="10">
    <source>
        <dbReference type="Pfam" id="PF13088"/>
    </source>
</evidence>
<proteinExistence type="inferred from homology"/>
<dbReference type="InterPro" id="IPR026856">
    <property type="entry name" value="Sialidase_fam"/>
</dbReference>
<comment type="catalytic activity">
    <reaction evidence="1">
        <text>Hydrolysis of alpha-(2-&gt;3)-, alpha-(2-&gt;6)-, alpha-(2-&gt;8)- glycosidic linkages of terminal sialic acid residues in oligosaccharides, glycoproteins, glycolipids, colominic acid and synthetic substrates.</text>
        <dbReference type="EC" id="3.2.1.18"/>
    </reaction>
</comment>
<dbReference type="AlphaFoldDB" id="A0AAV6HGN2"/>
<evidence type="ECO:0000256" key="6">
    <source>
        <dbReference type="ARBA" id="ARBA00022963"/>
    </source>
</evidence>
<dbReference type="GO" id="GO:0006689">
    <property type="term" value="P:ganglioside catabolic process"/>
    <property type="evidence" value="ECO:0007669"/>
    <property type="project" value="TreeGrafter"/>
</dbReference>
<dbReference type="CDD" id="cd15482">
    <property type="entry name" value="Sialidase_non-viral"/>
    <property type="match status" value="1"/>
</dbReference>
<evidence type="ECO:0000256" key="7">
    <source>
        <dbReference type="ARBA" id="ARBA00023098"/>
    </source>
</evidence>
<dbReference type="EC" id="3.2.1.18" evidence="3"/>
<evidence type="ECO:0000313" key="12">
    <source>
        <dbReference type="Proteomes" id="UP000823561"/>
    </source>
</evidence>
<keyword evidence="9" id="KW-0326">Glycosidase</keyword>
<evidence type="ECO:0000256" key="8">
    <source>
        <dbReference type="ARBA" id="ARBA00023277"/>
    </source>
</evidence>
<protein>
    <recommendedName>
        <fullName evidence="3">exo-alpha-sialidase</fullName>
        <ecNumber evidence="3">3.2.1.18</ecNumber>
    </recommendedName>
</protein>
<dbReference type="Proteomes" id="UP000823561">
    <property type="component" value="Chromosome 2"/>
</dbReference>
<sequence length="393" mass="44815">MGNSASVQTWRVDPPAKTTVFKRDEPTGITYRIPALIYIREKQMFLAFAEKRTSSSDHDAERLVMKRGTLEGTIIEWSRSIQELQSACLPEYRTMNPCPVFEKNTQTLFLFFICVLRKTTEQFQICTGKNRARLCYVTSSDYGQSWSEVKDLTESVIGNRIRKWATFAVGPGHGIQMKSGRLIIPAYVCYIHHRCFCFPLPCSVKPHALAFYSDDYGKTWQVGTMMQMKSCECEMAEVTDHEGKSYLYCNARNTRNSHGHRIEAISGDKGADFAQAHLAQELVEQPHGCQGSVVAFKVPKHVSEVSEDTTWLLYTHPTDKKRRLDLGMYLNRSPLHASQWEALWKLHHGPSGYSDLAYCEDQDVFVCLMECGEKSELEEIASVQFDLRNVMDA</sequence>
<dbReference type="GO" id="GO:0004308">
    <property type="term" value="F:exo-alpha-sialidase activity"/>
    <property type="evidence" value="ECO:0007669"/>
    <property type="project" value="UniProtKB-EC"/>
</dbReference>
<evidence type="ECO:0000256" key="9">
    <source>
        <dbReference type="ARBA" id="ARBA00023295"/>
    </source>
</evidence>
<evidence type="ECO:0000256" key="2">
    <source>
        <dbReference type="ARBA" id="ARBA00009348"/>
    </source>
</evidence>
<dbReference type="EMBL" id="JADWDJ010000002">
    <property type="protein sequence ID" value="KAG5284662.1"/>
    <property type="molecule type" value="Genomic_DNA"/>
</dbReference>
<dbReference type="GO" id="GO:0009313">
    <property type="term" value="P:oligosaccharide catabolic process"/>
    <property type="evidence" value="ECO:0007669"/>
    <property type="project" value="TreeGrafter"/>
</dbReference>
<keyword evidence="8" id="KW-0119">Carbohydrate metabolism</keyword>